<accession>A0ABN7S985</accession>
<evidence type="ECO:0000313" key="1">
    <source>
        <dbReference type="EMBL" id="CAG5095486.1"/>
    </source>
</evidence>
<sequence>MSAALLAKLTPENLERTLRCSDKIKLRINKDNRSLSEVTLTERIERVAQMPSELLSSGENAERLKSISKRIGALNYLYKPDVGIEQIKGQWFRPRKGKKQGGLVQRDPSTAKSIVDNFGSFFNYLILSYPLVVTRGDKSEVKEAQKRLESHLLQLLEKYLQLTLSRDFGIVPVIDIVYNSFSFIPCLVDEDFLSSAIRTHFSDKYEIVEGYIQTKDGTHGIQNNIESIRVDSFIKKSQVPEVMKAQKTIKTEEVTSIEAELLAEKDKKYLVSETNQDFEFKESKEELDLAIQKTEQMEIEDDGFFLGGGGGDLIPGVDDEPKVSIEAVKERNRSVDVTVASLADEFKRTWAEKNDEDGYFLDSLIEDVKSQKSEDEVHIFQTTLKKELCEYFEMCIKAQEKYPLKMRKLCEEIFSTFPSQLEEVVPRNKFFMRKDHFELLIQETIEVKTELSLRTDWERNEFIIRKVDPSGRAMGTVKIEKDAKFTPFSKMKKQLEFVEVREYIPPVKSRDSRKLAEIVACSIEHRFSEPSTRNDPVSIGLHKFDEEPADDSLLAYIHEYIRRSPNANEFKSYEIEAAFWKIMLNHPEDPPMNLSWFLMPFQMNDPEDPEERPRPCSGILWVQYLHNKHEEWSKNEIRNWERDCLLPNQLCLYEIIRKKMKELIKPNRGLRIEDLATEMYHNSEVRDELRPMAEQEDGNFRTVELDKATKTSLVEKTVLIVATQCSESFKFDKNVVYRVTEKRKREASPNGPPSKNVKNVNTILSNLNNFNLKFDDDAANVLIQNYLKKKGKDLKVEAEEERPTINKDLDSFFRAGFRSSMAKQGFFRAIGWTILAEIVFMRTGGPKNPPISLSDLVRLYPGYRASTIRELSQEISGRQSSLIPQWTIGSINQEVFELEKASILDVQYEYIAGEIVKSVQIRMDENKFRRLMNEITSNIERRAKK</sequence>
<proteinExistence type="predicted"/>
<gene>
    <name evidence="1" type="ORF">OKIOD_LOCUS5767</name>
</gene>
<reference evidence="1 2" key="1">
    <citation type="submission" date="2021-04" db="EMBL/GenBank/DDBJ databases">
        <authorList>
            <person name="Bliznina A."/>
        </authorList>
    </citation>
    <scope>NUCLEOTIDE SEQUENCE [LARGE SCALE GENOMIC DNA]</scope>
</reference>
<name>A0ABN7S985_OIKDI</name>
<evidence type="ECO:0000313" key="2">
    <source>
        <dbReference type="Proteomes" id="UP001158576"/>
    </source>
</evidence>
<protein>
    <submittedName>
        <fullName evidence="1">Oidioi.mRNA.OKI2018_I69.XSR.g14209.t1.cds</fullName>
    </submittedName>
</protein>
<dbReference type="Proteomes" id="UP001158576">
    <property type="component" value="Chromosome XSR"/>
</dbReference>
<organism evidence="1 2">
    <name type="scientific">Oikopleura dioica</name>
    <name type="common">Tunicate</name>
    <dbReference type="NCBI Taxonomy" id="34765"/>
    <lineage>
        <taxon>Eukaryota</taxon>
        <taxon>Metazoa</taxon>
        <taxon>Chordata</taxon>
        <taxon>Tunicata</taxon>
        <taxon>Appendicularia</taxon>
        <taxon>Copelata</taxon>
        <taxon>Oikopleuridae</taxon>
        <taxon>Oikopleura</taxon>
    </lineage>
</organism>
<keyword evidence="2" id="KW-1185">Reference proteome</keyword>
<dbReference type="EMBL" id="OU015569">
    <property type="protein sequence ID" value="CAG5095486.1"/>
    <property type="molecule type" value="Genomic_DNA"/>
</dbReference>